<reference evidence="2 3" key="1">
    <citation type="submission" date="2024-03" db="EMBL/GenBank/DDBJ databases">
        <authorList>
            <person name="Gkanogiannis A."/>
            <person name="Becerra Lopez-Lavalle L."/>
        </authorList>
    </citation>
    <scope>NUCLEOTIDE SEQUENCE [LARGE SCALE GENOMIC DNA]</scope>
</reference>
<proteinExistence type="predicted"/>
<evidence type="ECO:0000313" key="2">
    <source>
        <dbReference type="EMBL" id="CAK9321816.1"/>
    </source>
</evidence>
<feature type="region of interest" description="Disordered" evidence="1">
    <location>
        <begin position="40"/>
        <end position="117"/>
    </location>
</feature>
<evidence type="ECO:0000256" key="1">
    <source>
        <dbReference type="SAM" id="MobiDB-lite"/>
    </source>
</evidence>
<dbReference type="Proteomes" id="UP001642487">
    <property type="component" value="Chromosome 5"/>
</dbReference>
<keyword evidence="3" id="KW-1185">Reference proteome</keyword>
<sequence length="117" mass="12860">MKMKIMFGLPSNIISRPNPLFQVIACSFVADHCASIFARRYGKPSKEKGDEDSGGERCKADRAPSTAEEFNRVGAEKQGKEVVHDDAKGVAKESEAMEKSGLNDDINKGPNYRPRTV</sequence>
<organism evidence="2 3">
    <name type="scientific">Citrullus colocynthis</name>
    <name type="common">colocynth</name>
    <dbReference type="NCBI Taxonomy" id="252529"/>
    <lineage>
        <taxon>Eukaryota</taxon>
        <taxon>Viridiplantae</taxon>
        <taxon>Streptophyta</taxon>
        <taxon>Embryophyta</taxon>
        <taxon>Tracheophyta</taxon>
        <taxon>Spermatophyta</taxon>
        <taxon>Magnoliopsida</taxon>
        <taxon>eudicotyledons</taxon>
        <taxon>Gunneridae</taxon>
        <taxon>Pentapetalae</taxon>
        <taxon>rosids</taxon>
        <taxon>fabids</taxon>
        <taxon>Cucurbitales</taxon>
        <taxon>Cucurbitaceae</taxon>
        <taxon>Benincaseae</taxon>
        <taxon>Citrullus</taxon>
    </lineage>
</organism>
<gene>
    <name evidence="2" type="ORF">CITCOLO1_LOCUS13909</name>
</gene>
<dbReference type="EMBL" id="OZ021739">
    <property type="protein sequence ID" value="CAK9321816.1"/>
    <property type="molecule type" value="Genomic_DNA"/>
</dbReference>
<evidence type="ECO:0000313" key="3">
    <source>
        <dbReference type="Proteomes" id="UP001642487"/>
    </source>
</evidence>
<feature type="compositionally biased region" description="Basic and acidic residues" evidence="1">
    <location>
        <begin position="69"/>
        <end position="107"/>
    </location>
</feature>
<feature type="compositionally biased region" description="Basic and acidic residues" evidence="1">
    <location>
        <begin position="44"/>
        <end position="62"/>
    </location>
</feature>
<protein>
    <submittedName>
        <fullName evidence="2">Uncharacterized protein</fullName>
    </submittedName>
</protein>
<accession>A0ABP0YRX8</accession>
<name>A0ABP0YRX8_9ROSI</name>